<dbReference type="KEGG" id="kvl:KVU_0610"/>
<evidence type="ECO:0000256" key="1">
    <source>
        <dbReference type="SAM" id="MobiDB-lite"/>
    </source>
</evidence>
<sequence length="205" mass="22593">MFGRDAFRVELHAVNGKVAVLHAHDRAIRQPGRHFQLGRQAFAVDHQRMIARRLERRGQARKHTFAVMVNVGDFAVHDLVAAHHGAAKGLTDGLMPQTDAQQGGAGFRRRSGQCKADARMIGVRGAGRQRDCIRVQRHGLLHIQRIIAMHDHIGVQLAKIMHEIIGKAVIVIDKQKHRQGPESVAIVIAEHAARGNSRSVTCANG</sequence>
<proteinExistence type="predicted"/>
<reference evidence="2 3" key="1">
    <citation type="journal article" date="2011" name="J. Bacteriol.">
        <title>Complete genome sequence of the industrial strain Ketogulonicigenium vulgare WSH-001.</title>
        <authorList>
            <person name="Liu L."/>
            <person name="Li Y."/>
            <person name="Zhang J."/>
            <person name="Zhou Z."/>
            <person name="Liu J."/>
            <person name="Li X."/>
            <person name="Zhou J."/>
            <person name="Du G."/>
            <person name="Wang L."/>
            <person name="Chen J."/>
        </authorList>
    </citation>
    <scope>NUCLEOTIDE SEQUENCE [LARGE SCALE GENOMIC DNA]</scope>
    <source>
        <strain evidence="2 3">WSH-001</strain>
    </source>
</reference>
<name>F9Y3T5_KETVW</name>
<protein>
    <submittedName>
        <fullName evidence="2">Uncharacterized protein</fullName>
    </submittedName>
</protein>
<evidence type="ECO:0000313" key="3">
    <source>
        <dbReference type="Proteomes" id="UP000000692"/>
    </source>
</evidence>
<dbReference type="AlphaFoldDB" id="F9Y3T5"/>
<keyword evidence="3" id="KW-1185">Reference proteome</keyword>
<dbReference type="OrthoDB" id="7658418at2"/>
<dbReference type="HOGENOM" id="CLU_1336029_0_0_5"/>
<organism evidence="2 3">
    <name type="scientific">Ketogulonicigenium vulgare (strain WSH-001)</name>
    <dbReference type="NCBI Taxonomy" id="759362"/>
    <lineage>
        <taxon>Bacteria</taxon>
        <taxon>Pseudomonadati</taxon>
        <taxon>Pseudomonadota</taxon>
        <taxon>Alphaproteobacteria</taxon>
        <taxon>Rhodobacterales</taxon>
        <taxon>Roseobacteraceae</taxon>
        <taxon>Ketogulonicigenium</taxon>
    </lineage>
</organism>
<gene>
    <name evidence="2" type="ordered locus">KVU_0610</name>
</gene>
<evidence type="ECO:0000313" key="2">
    <source>
        <dbReference type="EMBL" id="AEM40449.1"/>
    </source>
</evidence>
<feature type="region of interest" description="Disordered" evidence="1">
    <location>
        <begin position="92"/>
        <end position="111"/>
    </location>
</feature>
<accession>F9Y3T5</accession>
<dbReference type="EMBL" id="CP002018">
    <property type="protein sequence ID" value="AEM40449.1"/>
    <property type="molecule type" value="Genomic_DNA"/>
</dbReference>
<dbReference type="Proteomes" id="UP000000692">
    <property type="component" value="Chromosome"/>
</dbReference>